<dbReference type="GO" id="GO:0016887">
    <property type="term" value="F:ATP hydrolysis activity"/>
    <property type="evidence" value="ECO:0007669"/>
    <property type="project" value="InterPro"/>
</dbReference>
<keyword evidence="3" id="KW-1185">Reference proteome</keyword>
<protein>
    <submittedName>
        <fullName evidence="2">AAA family ATPase</fullName>
    </submittedName>
</protein>
<name>A0A6B3RX96_9RHOB</name>
<sequence length="257" mass="27613">MHLDRVTIETRAHSILKEVAGQIIATAGLGIIRGPVGIGKSFALETIRRDLEANGDRVLFLTSSPEVEGSIGSFARAMLAPYGISGGVASSAVESLADLILSGSPFRGFGERILVIIDEGQGLKTNILEMLRGLWDRGDAARLGDTFAPAFGLLLVGNDSFFNKGGRTKKAEFRPLMSRVTHDLELPRPDRAEYADLARCLLPEAEDLRPMLEAFGHDSGNLRAVAKAHRQAVALAGNGPLTAEHLRRAIMFCGGRK</sequence>
<reference evidence="2 3" key="1">
    <citation type="submission" date="2020-02" db="EMBL/GenBank/DDBJ databases">
        <title>Rhodobacter algicola sp. nov., isolated from microalga culture.</title>
        <authorList>
            <person name="Park C.-Y."/>
        </authorList>
    </citation>
    <scope>NUCLEOTIDE SEQUENCE [LARGE SCALE GENOMIC DNA]</scope>
    <source>
        <strain evidence="2 3">ETT8</strain>
    </source>
</reference>
<dbReference type="AlphaFoldDB" id="A0A6B3RX96"/>
<dbReference type="InterPro" id="IPR052026">
    <property type="entry name" value="ExeA_AAA_ATPase_DNA-bind"/>
</dbReference>
<dbReference type="SUPFAM" id="SSF52540">
    <property type="entry name" value="P-loop containing nucleoside triphosphate hydrolases"/>
    <property type="match status" value="1"/>
</dbReference>
<dbReference type="Proteomes" id="UP000481421">
    <property type="component" value="Unassembled WGS sequence"/>
</dbReference>
<proteinExistence type="predicted"/>
<dbReference type="GO" id="GO:0003677">
    <property type="term" value="F:DNA binding"/>
    <property type="evidence" value="ECO:0007669"/>
    <property type="project" value="InterPro"/>
</dbReference>
<gene>
    <name evidence="2" type="ORF">G3572_16075</name>
</gene>
<dbReference type="Pfam" id="PF13401">
    <property type="entry name" value="AAA_22"/>
    <property type="match status" value="1"/>
</dbReference>
<evidence type="ECO:0000313" key="3">
    <source>
        <dbReference type="Proteomes" id="UP000481421"/>
    </source>
</evidence>
<organism evidence="2 3">
    <name type="scientific">Pseudotabrizicola algicola</name>
    <dbReference type="NCBI Taxonomy" id="2709381"/>
    <lineage>
        <taxon>Bacteria</taxon>
        <taxon>Pseudomonadati</taxon>
        <taxon>Pseudomonadota</taxon>
        <taxon>Alphaproteobacteria</taxon>
        <taxon>Rhodobacterales</taxon>
        <taxon>Paracoccaceae</taxon>
        <taxon>Pseudotabrizicola</taxon>
    </lineage>
</organism>
<dbReference type="InterPro" id="IPR049945">
    <property type="entry name" value="AAA_22"/>
</dbReference>
<accession>A0A6B3RX96</accession>
<feature type="domain" description="ORC1/DEAH AAA+ ATPase" evidence="1">
    <location>
        <begin position="26"/>
        <end position="137"/>
    </location>
</feature>
<dbReference type="GO" id="GO:0006313">
    <property type="term" value="P:DNA transposition"/>
    <property type="evidence" value="ECO:0007669"/>
    <property type="project" value="InterPro"/>
</dbReference>
<dbReference type="EMBL" id="JAAIKE010000005">
    <property type="protein sequence ID" value="NEX47732.1"/>
    <property type="molecule type" value="Genomic_DNA"/>
</dbReference>
<dbReference type="PANTHER" id="PTHR35894">
    <property type="entry name" value="GENERAL SECRETION PATHWAY PROTEIN A-RELATED"/>
    <property type="match status" value="1"/>
</dbReference>
<comment type="caution">
    <text evidence="2">The sequence shown here is derived from an EMBL/GenBank/DDBJ whole genome shotgun (WGS) entry which is preliminary data.</text>
</comment>
<dbReference type="Gene3D" id="1.10.1180.10">
    <property type="entry name" value="B transposition protein, C-terminal domain"/>
    <property type="match status" value="1"/>
</dbReference>
<dbReference type="InterPro" id="IPR036733">
    <property type="entry name" value="B_transposit_C_sf"/>
</dbReference>
<dbReference type="PANTHER" id="PTHR35894:SF5">
    <property type="entry name" value="MU-LIKE PROPHAGE FLUMU DNA TRANSPOSITION PROTEIN B"/>
    <property type="match status" value="1"/>
</dbReference>
<evidence type="ECO:0000313" key="2">
    <source>
        <dbReference type="EMBL" id="NEX47732.1"/>
    </source>
</evidence>
<dbReference type="InterPro" id="IPR027417">
    <property type="entry name" value="P-loop_NTPase"/>
</dbReference>
<evidence type="ECO:0000259" key="1">
    <source>
        <dbReference type="Pfam" id="PF13401"/>
    </source>
</evidence>